<accession>H3NR69</accession>
<keyword evidence="1" id="KW-0175">Coiled coil</keyword>
<dbReference type="eggNOG" id="COG1961">
    <property type="taxonomic scope" value="Bacteria"/>
</dbReference>
<feature type="coiled-coil region" evidence="1">
    <location>
        <begin position="7"/>
        <end position="37"/>
    </location>
</feature>
<proteinExistence type="predicted"/>
<feature type="compositionally biased region" description="Polar residues" evidence="2">
    <location>
        <begin position="156"/>
        <end position="179"/>
    </location>
</feature>
<protein>
    <submittedName>
        <fullName evidence="3">Uncharacterized protein</fullName>
    </submittedName>
</protein>
<name>H3NR69_9FIRM</name>
<keyword evidence="4" id="KW-1185">Reference proteome</keyword>
<dbReference type="STRING" id="883114.HMPREF9709_01830"/>
<dbReference type="EMBL" id="AGEI01000036">
    <property type="protein sequence ID" value="EHR31691.1"/>
    <property type="molecule type" value="Genomic_DNA"/>
</dbReference>
<dbReference type="HOGENOM" id="CLU_105820_0_0_9"/>
<comment type="caution">
    <text evidence="3">The sequence shown here is derived from an EMBL/GenBank/DDBJ whole genome shotgun (WGS) entry which is preliminary data.</text>
</comment>
<evidence type="ECO:0000256" key="2">
    <source>
        <dbReference type="SAM" id="MobiDB-lite"/>
    </source>
</evidence>
<evidence type="ECO:0000256" key="1">
    <source>
        <dbReference type="SAM" id="Coils"/>
    </source>
</evidence>
<gene>
    <name evidence="3" type="ORF">HMPREF9709_01830</name>
</gene>
<evidence type="ECO:0000313" key="3">
    <source>
        <dbReference type="EMBL" id="EHR31691.1"/>
    </source>
</evidence>
<dbReference type="PATRIC" id="fig|883114.3.peg.1828"/>
<dbReference type="GeneID" id="96999741"/>
<evidence type="ECO:0000313" key="4">
    <source>
        <dbReference type="Proteomes" id="UP000004191"/>
    </source>
</evidence>
<dbReference type="Proteomes" id="UP000004191">
    <property type="component" value="Unassembled WGS sequence"/>
</dbReference>
<reference evidence="3 4" key="1">
    <citation type="submission" date="2012-01" db="EMBL/GenBank/DDBJ databases">
        <title>The Genome Sequence of Helcococcus kunzii ATCC 51366.</title>
        <authorList>
            <consortium name="The Broad Institute Genome Sequencing Platform"/>
            <person name="Earl A."/>
            <person name="Ward D."/>
            <person name="Feldgarden M."/>
            <person name="Gevers D."/>
            <person name="Huys G."/>
            <person name="Young S.K."/>
            <person name="Zeng Q."/>
            <person name="Gargeya S."/>
            <person name="Fitzgerald M."/>
            <person name="Haas B."/>
            <person name="Abouelleil A."/>
            <person name="Alvarado L."/>
            <person name="Arachchi H.M."/>
            <person name="Berlin A."/>
            <person name="Chapman S.B."/>
            <person name="Gearin G."/>
            <person name="Goldberg J."/>
            <person name="Griggs A."/>
            <person name="Gujja S."/>
            <person name="Hansen M."/>
            <person name="Heiman D."/>
            <person name="Howarth C."/>
            <person name="Larimer J."/>
            <person name="Lui A."/>
            <person name="MacDonald P.J.P."/>
            <person name="McCowen C."/>
            <person name="Montmayeur A."/>
            <person name="Murphy C."/>
            <person name="Neiman D."/>
            <person name="Pearson M."/>
            <person name="Priest M."/>
            <person name="Roberts A."/>
            <person name="Saif S."/>
            <person name="Shea T."/>
            <person name="Sisk P."/>
            <person name="Stolte C."/>
            <person name="Sykes S."/>
            <person name="Wortman J."/>
            <person name="Nusbaum C."/>
            <person name="Birren B."/>
        </authorList>
    </citation>
    <scope>NUCLEOTIDE SEQUENCE [LARGE SCALE GENOMIC DNA]</scope>
    <source>
        <strain evidence="3 4">ATCC 51366</strain>
    </source>
</reference>
<dbReference type="AlphaFoldDB" id="H3NR69"/>
<sequence>MNETLSSSSVNKQLSKVEKEIEALEKKKSKLVDMRLEDVIDSETYEYKFSSLTSKQDELLSEREKLQTIAMNEKDIKRRLQEFKRTLEQNEVLHEFDRYVFESIVEKVIVGGYDEDGNIDPAQLVFVYKTGFKNSLDGNRFKPIRKNARGNRKTNELCSQTNNEVQSLSSHSSSDTCGSYSVDTKDINLEILYFKQFYKHFVFEKDEEGYVKKTQKNYMDVRVVLQLV</sequence>
<organism evidence="3 4">
    <name type="scientific">Helcococcus kunzii ATCC 51366</name>
    <dbReference type="NCBI Taxonomy" id="883114"/>
    <lineage>
        <taxon>Bacteria</taxon>
        <taxon>Bacillati</taxon>
        <taxon>Bacillota</taxon>
        <taxon>Tissierellia</taxon>
        <taxon>Tissierellales</taxon>
        <taxon>Peptoniphilaceae</taxon>
        <taxon>Helcococcus</taxon>
    </lineage>
</organism>
<feature type="region of interest" description="Disordered" evidence="2">
    <location>
        <begin position="151"/>
        <end position="179"/>
    </location>
</feature>
<dbReference type="RefSeq" id="WP_005399344.1">
    <property type="nucleotide sequence ID" value="NZ_JH601089.1"/>
</dbReference>